<evidence type="ECO:0000256" key="1">
    <source>
        <dbReference type="SAM" id="Phobius"/>
    </source>
</evidence>
<dbReference type="InterPro" id="IPR046513">
    <property type="entry name" value="DUF6691"/>
</dbReference>
<keyword evidence="1" id="KW-1133">Transmembrane helix</keyword>
<evidence type="ECO:0000313" key="2">
    <source>
        <dbReference type="EMBL" id="MBE9609764.1"/>
    </source>
</evidence>
<keyword evidence="1" id="KW-0472">Membrane</keyword>
<protein>
    <submittedName>
        <fullName evidence="2">YeeE/YedE family protein</fullName>
    </submittedName>
</protein>
<dbReference type="Proteomes" id="UP000604481">
    <property type="component" value="Unassembled WGS sequence"/>
</dbReference>
<feature type="transmembrane region" description="Helical" evidence="1">
    <location>
        <begin position="107"/>
        <end position="134"/>
    </location>
</feature>
<evidence type="ECO:0000313" key="3">
    <source>
        <dbReference type="Proteomes" id="UP000604481"/>
    </source>
</evidence>
<dbReference type="AlphaFoldDB" id="A0A8J7FPF6"/>
<gene>
    <name evidence="2" type="ORF">INR99_10395</name>
</gene>
<proteinExistence type="predicted"/>
<organism evidence="2 3">
    <name type="scientific">Chitinilyticum piscinae</name>
    <dbReference type="NCBI Taxonomy" id="2866724"/>
    <lineage>
        <taxon>Bacteria</taxon>
        <taxon>Pseudomonadati</taxon>
        <taxon>Pseudomonadota</taxon>
        <taxon>Betaproteobacteria</taxon>
        <taxon>Neisseriales</taxon>
        <taxon>Chitinibacteraceae</taxon>
        <taxon>Chitinilyticum</taxon>
    </lineage>
</organism>
<reference evidence="2 3" key="1">
    <citation type="submission" date="2020-10" db="EMBL/GenBank/DDBJ databases">
        <title>The genome sequence of Chitinilyticum litopenaei 4Y14.</title>
        <authorList>
            <person name="Liu Y."/>
        </authorList>
    </citation>
    <scope>NUCLEOTIDE SEQUENCE [LARGE SCALE GENOMIC DNA]</scope>
    <source>
        <strain evidence="2 3">4Y14</strain>
    </source>
</reference>
<keyword evidence="3" id="KW-1185">Reference proteome</keyword>
<feature type="transmembrane region" description="Helical" evidence="1">
    <location>
        <begin position="81"/>
        <end position="101"/>
    </location>
</feature>
<dbReference type="EMBL" id="JADFUA010000005">
    <property type="protein sequence ID" value="MBE9609764.1"/>
    <property type="molecule type" value="Genomic_DNA"/>
</dbReference>
<name>A0A8J7FPF6_9NEIS</name>
<sequence>MLIVIALLTGLLFGFGLLLSGMVNPAKVQGFLDIAGQWDPSLAFVMGGAIGVGLVFFTLAKKRDTTLATHEPMRLPGNNSLDRRLILGSVAFGAGWGIAGICPGPALVALGAGSLQVIAFVIAMLAGMALFSLLQRKH</sequence>
<dbReference type="Pfam" id="PF20398">
    <property type="entry name" value="DUF6691"/>
    <property type="match status" value="1"/>
</dbReference>
<feature type="transmembrane region" description="Helical" evidence="1">
    <location>
        <begin position="41"/>
        <end position="60"/>
    </location>
</feature>
<comment type="caution">
    <text evidence="2">The sequence shown here is derived from an EMBL/GenBank/DDBJ whole genome shotgun (WGS) entry which is preliminary data.</text>
</comment>
<keyword evidence="1" id="KW-0812">Transmembrane</keyword>
<accession>A0A8J7FPF6</accession>
<dbReference type="RefSeq" id="WP_194116287.1">
    <property type="nucleotide sequence ID" value="NZ_JADFUA010000005.1"/>
</dbReference>